<organism evidence="2 3">
    <name type="scientific">Halobacillus salinus</name>
    <dbReference type="NCBI Taxonomy" id="192814"/>
    <lineage>
        <taxon>Bacteria</taxon>
        <taxon>Bacillati</taxon>
        <taxon>Bacillota</taxon>
        <taxon>Bacilli</taxon>
        <taxon>Bacillales</taxon>
        <taxon>Bacillaceae</taxon>
        <taxon>Halobacillus</taxon>
    </lineage>
</organism>
<protein>
    <submittedName>
        <fullName evidence="2">YpzG family protein</fullName>
    </submittedName>
</protein>
<accession>A0A4Z0H235</accession>
<gene>
    <name evidence="2" type="ORF">E4663_03150</name>
</gene>
<dbReference type="AlphaFoldDB" id="A0A4Z0H235"/>
<dbReference type="EMBL" id="SRJC01000001">
    <property type="protein sequence ID" value="TGB04019.1"/>
    <property type="molecule type" value="Genomic_DNA"/>
</dbReference>
<comment type="caution">
    <text evidence="2">The sequence shown here is derived from an EMBL/GenBank/DDBJ whole genome shotgun (WGS) entry which is preliminary data.</text>
</comment>
<dbReference type="OrthoDB" id="2972559at2"/>
<dbReference type="InterPro" id="IPR025413">
    <property type="entry name" value="YpzG-like"/>
</dbReference>
<sequence length="56" mass="6419">MSIKSGGINVAKYKFKEKKNAFAEHRTNKHLSDRVNGETEQTLSEQITQVQARKRS</sequence>
<dbReference type="Pfam" id="PF14139">
    <property type="entry name" value="YpzG"/>
    <property type="match status" value="1"/>
</dbReference>
<dbReference type="STRING" id="192814.GCA_900166575_00955"/>
<feature type="compositionally biased region" description="Polar residues" evidence="1">
    <location>
        <begin position="38"/>
        <end position="56"/>
    </location>
</feature>
<feature type="region of interest" description="Disordered" evidence="1">
    <location>
        <begin position="31"/>
        <end position="56"/>
    </location>
</feature>
<evidence type="ECO:0000313" key="3">
    <source>
        <dbReference type="Proteomes" id="UP000297982"/>
    </source>
</evidence>
<proteinExistence type="predicted"/>
<name>A0A4Z0H235_9BACI</name>
<reference evidence="2 3" key="1">
    <citation type="journal article" date="2003" name="Int. J. Syst. Evol. Microbiol.">
        <title>Halobacillus salinus sp. nov., isolated from a salt lake on the coast of the East Sea in Korea.</title>
        <authorList>
            <person name="Yoon J.H."/>
            <person name="Kang K.H."/>
            <person name="Park Y.H."/>
        </authorList>
    </citation>
    <scope>NUCLEOTIDE SEQUENCE [LARGE SCALE GENOMIC DNA]</scope>
    <source>
        <strain evidence="2 3">HSL-3</strain>
    </source>
</reference>
<keyword evidence="3" id="KW-1185">Reference proteome</keyword>
<dbReference type="Proteomes" id="UP000297982">
    <property type="component" value="Unassembled WGS sequence"/>
</dbReference>
<evidence type="ECO:0000256" key="1">
    <source>
        <dbReference type="SAM" id="MobiDB-lite"/>
    </source>
</evidence>
<evidence type="ECO:0000313" key="2">
    <source>
        <dbReference type="EMBL" id="TGB04019.1"/>
    </source>
</evidence>